<dbReference type="Proteomes" id="UP000195442">
    <property type="component" value="Unassembled WGS sequence"/>
</dbReference>
<keyword evidence="2" id="KW-1185">Reference proteome</keyword>
<dbReference type="OrthoDB" id="7056888at2"/>
<protein>
    <recommendedName>
        <fullName evidence="3">HEAT repeat domain-containing protein</fullName>
    </recommendedName>
</protein>
<dbReference type="InterPro" id="IPR011989">
    <property type="entry name" value="ARM-like"/>
</dbReference>
<name>A0A1R4GZY5_9GAMM</name>
<reference evidence="2" key="1">
    <citation type="submission" date="2017-02" db="EMBL/GenBank/DDBJ databases">
        <authorList>
            <person name="Daims H."/>
        </authorList>
    </citation>
    <scope>NUCLEOTIDE SEQUENCE [LARGE SCALE GENOMIC DNA]</scope>
</reference>
<dbReference type="InterPro" id="IPR016024">
    <property type="entry name" value="ARM-type_fold"/>
</dbReference>
<accession>A0A1R4GZY5</accession>
<dbReference type="RefSeq" id="WP_087145670.1">
    <property type="nucleotide sequence ID" value="NZ_FUKJ01000023.1"/>
</dbReference>
<dbReference type="Gene3D" id="1.25.10.10">
    <property type="entry name" value="Leucine-rich Repeat Variant"/>
    <property type="match status" value="1"/>
</dbReference>
<sequence length="352" mass="38439">MINPKYLPALIVTLLILGALVFAANRWGLPLVQTMTNSAKNIPAKPLVNAKQAVPEEFIEFDSQAGQDNDGRFATLTTQAVWQNLLAGFQRGEKAQIGLENALIMRLRKEPGNAVYEELLSYFKPGILDTPAQQVLVSILGEVGNYNAAEILMRLVSGGLLHDPDVKLSAFHAISKFAPESWREHSNAELAPVFEAAWQTGDTEFLSSIANVMASIGTPSTLDIFIQTLTDNNNDERVEIVNQAMTNLVNPALIPKLDDLLQSSPLDNVQLASGEALANMGEIEAATAIFKWSTQVDAGRIDLVKDLFEKAMNTTPEFIDYLDTTLPTQSFASTEIKQAIDEVLVNVKNGVE</sequence>
<evidence type="ECO:0008006" key="3">
    <source>
        <dbReference type="Google" id="ProtNLM"/>
    </source>
</evidence>
<evidence type="ECO:0000313" key="1">
    <source>
        <dbReference type="EMBL" id="SJM89516.1"/>
    </source>
</evidence>
<organism evidence="1 2">
    <name type="scientific">Crenothrix polyspora</name>
    <dbReference type="NCBI Taxonomy" id="360316"/>
    <lineage>
        <taxon>Bacteria</taxon>
        <taxon>Pseudomonadati</taxon>
        <taxon>Pseudomonadota</taxon>
        <taxon>Gammaproteobacteria</taxon>
        <taxon>Methylococcales</taxon>
        <taxon>Crenotrichaceae</taxon>
        <taxon>Crenothrix</taxon>
    </lineage>
</organism>
<evidence type="ECO:0000313" key="2">
    <source>
        <dbReference type="Proteomes" id="UP000195442"/>
    </source>
</evidence>
<gene>
    <name evidence="1" type="ORF">CRENPOLYSF2_1190010</name>
</gene>
<dbReference type="SUPFAM" id="SSF48371">
    <property type="entry name" value="ARM repeat"/>
    <property type="match status" value="1"/>
</dbReference>
<proteinExistence type="predicted"/>
<dbReference type="AlphaFoldDB" id="A0A1R4GZY5"/>
<dbReference type="EMBL" id="FUKJ01000023">
    <property type="protein sequence ID" value="SJM89516.1"/>
    <property type="molecule type" value="Genomic_DNA"/>
</dbReference>